<evidence type="ECO:0000256" key="6">
    <source>
        <dbReference type="ARBA" id="ARBA00023027"/>
    </source>
</evidence>
<dbReference type="InterPro" id="IPR045024">
    <property type="entry name" value="NDH-2"/>
</dbReference>
<keyword evidence="5" id="KW-0560">Oxidoreductase</keyword>
<dbReference type="SUPFAM" id="SSF51905">
    <property type="entry name" value="FAD/NAD(P)-binding domain"/>
    <property type="match status" value="1"/>
</dbReference>
<organism evidence="9 10">
    <name type="scientific">Candidatus Acidiferrum panamense</name>
    <dbReference type="NCBI Taxonomy" id="2741543"/>
    <lineage>
        <taxon>Bacteria</taxon>
        <taxon>Pseudomonadati</taxon>
        <taxon>Acidobacteriota</taxon>
        <taxon>Terriglobia</taxon>
        <taxon>Candidatus Acidiferrales</taxon>
        <taxon>Candidatus Acidiferrum</taxon>
    </lineage>
</organism>
<dbReference type="EMBL" id="JACDQQ010000796">
    <property type="protein sequence ID" value="MBA0084969.1"/>
    <property type="molecule type" value="Genomic_DNA"/>
</dbReference>
<proteinExistence type="inferred from homology"/>
<evidence type="ECO:0000256" key="5">
    <source>
        <dbReference type="ARBA" id="ARBA00023002"/>
    </source>
</evidence>
<gene>
    <name evidence="9" type="ORF">HRJ53_08235</name>
</gene>
<dbReference type="PRINTS" id="PR00411">
    <property type="entry name" value="PNDRDTASEI"/>
</dbReference>
<keyword evidence="3" id="KW-0285">Flavoprotein</keyword>
<evidence type="ECO:0000256" key="7">
    <source>
        <dbReference type="ARBA" id="ARBA00047599"/>
    </source>
</evidence>
<comment type="caution">
    <text evidence="9">The sequence shown here is derived from an EMBL/GenBank/DDBJ whole genome shotgun (WGS) entry which is preliminary data.</text>
</comment>
<accession>A0A7V8NP77</accession>
<evidence type="ECO:0000256" key="3">
    <source>
        <dbReference type="ARBA" id="ARBA00022630"/>
    </source>
</evidence>
<feature type="non-terminal residue" evidence="9">
    <location>
        <position position="223"/>
    </location>
</feature>
<dbReference type="Gene3D" id="3.50.50.100">
    <property type="match status" value="1"/>
</dbReference>
<evidence type="ECO:0000256" key="2">
    <source>
        <dbReference type="ARBA" id="ARBA00012637"/>
    </source>
</evidence>
<evidence type="ECO:0000313" key="10">
    <source>
        <dbReference type="Proteomes" id="UP000567293"/>
    </source>
</evidence>
<dbReference type="InterPro" id="IPR036188">
    <property type="entry name" value="FAD/NAD-bd_sf"/>
</dbReference>
<dbReference type="Proteomes" id="UP000567293">
    <property type="component" value="Unassembled WGS sequence"/>
</dbReference>
<dbReference type="PANTHER" id="PTHR43706:SF47">
    <property type="entry name" value="EXTERNAL NADH-UBIQUINONE OXIDOREDUCTASE 1, MITOCHONDRIAL-RELATED"/>
    <property type="match status" value="1"/>
</dbReference>
<dbReference type="EC" id="1.6.5.9" evidence="2"/>
<protein>
    <recommendedName>
        <fullName evidence="2">NADH:ubiquinone reductase (non-electrogenic)</fullName>
        <ecNumber evidence="2">1.6.5.9</ecNumber>
    </recommendedName>
</protein>
<dbReference type="Pfam" id="PF07992">
    <property type="entry name" value="Pyr_redox_2"/>
    <property type="match status" value="1"/>
</dbReference>
<evidence type="ECO:0000256" key="1">
    <source>
        <dbReference type="ARBA" id="ARBA00005272"/>
    </source>
</evidence>
<dbReference type="GO" id="GO:0050136">
    <property type="term" value="F:NADH dehydrogenase (quinone) (non-electrogenic) activity"/>
    <property type="evidence" value="ECO:0007669"/>
    <property type="project" value="UniProtKB-EC"/>
</dbReference>
<feature type="domain" description="FAD/NAD(P)-binding" evidence="8">
    <location>
        <begin position="11"/>
        <end position="217"/>
    </location>
</feature>
<keyword evidence="10" id="KW-1185">Reference proteome</keyword>
<comment type="catalytic activity">
    <reaction evidence="7">
        <text>a quinone + NADH + H(+) = a quinol + NAD(+)</text>
        <dbReference type="Rhea" id="RHEA:46160"/>
        <dbReference type="ChEBI" id="CHEBI:15378"/>
        <dbReference type="ChEBI" id="CHEBI:24646"/>
        <dbReference type="ChEBI" id="CHEBI:57540"/>
        <dbReference type="ChEBI" id="CHEBI:57945"/>
        <dbReference type="ChEBI" id="CHEBI:132124"/>
        <dbReference type="EC" id="1.6.5.9"/>
    </reaction>
</comment>
<comment type="similarity">
    <text evidence="1">Belongs to the NADH dehydrogenase family.</text>
</comment>
<dbReference type="AlphaFoldDB" id="A0A7V8NP77"/>
<dbReference type="InterPro" id="IPR023753">
    <property type="entry name" value="FAD/NAD-binding_dom"/>
</dbReference>
<keyword evidence="6" id="KW-0520">NAD</keyword>
<reference evidence="9" key="1">
    <citation type="submission" date="2020-06" db="EMBL/GenBank/DDBJ databases">
        <title>Legume-microbial interactions unlock mineral nutrients during tropical forest succession.</title>
        <authorList>
            <person name="Epihov D.Z."/>
        </authorList>
    </citation>
    <scope>NUCLEOTIDE SEQUENCE [LARGE SCALE GENOMIC DNA]</scope>
    <source>
        <strain evidence="9">Pan2503</strain>
    </source>
</reference>
<dbReference type="PANTHER" id="PTHR43706">
    <property type="entry name" value="NADH DEHYDROGENASE"/>
    <property type="match status" value="1"/>
</dbReference>
<evidence type="ECO:0000259" key="8">
    <source>
        <dbReference type="Pfam" id="PF07992"/>
    </source>
</evidence>
<sequence length="223" mass="24195">MSSNGAVQRPRVVIIGAGFGGLSAAKSLAKAPFDVVVIDRYNYHMFQPLLYQVATAALSPGDIAFPIRTVFRRAPNVRVVLATVSAIDAERNEVIAGANRIPFDYLIVATGARQAYFGHDDWAPHAHGLKTIGDAVYLRDRILLAFEKAETETDPDERRRLLNFVVVGGGATGVELTGAIAELAKRTLASDFRTINPGSARIVLVEAGPRLLRQFDDCLLYTS</sequence>
<keyword evidence="4" id="KW-0274">FAD</keyword>
<name>A0A7V8NP77_9BACT</name>
<evidence type="ECO:0000313" key="9">
    <source>
        <dbReference type="EMBL" id="MBA0084969.1"/>
    </source>
</evidence>
<dbReference type="PRINTS" id="PR00368">
    <property type="entry name" value="FADPNR"/>
</dbReference>
<evidence type="ECO:0000256" key="4">
    <source>
        <dbReference type="ARBA" id="ARBA00022827"/>
    </source>
</evidence>